<gene>
    <name evidence="3" type="ORF">S06H3_26672</name>
</gene>
<sequence>LYDSGARASEIATLNLEYFDPENKTLAILGKGNRYRQMELWPRTTELIKRYITKYRITPKPLYQHRLFINQRGEELTRHGLYRICKKYLFKALSSKRLKDINPAHSFRHSCAVRMLSSGDPISDIKNRLGHENIQSTMAYLQMDLTRRRHVQQKFLEYTQSVLKHDAKIDELVDWENKEETLTWLDSL</sequence>
<dbReference type="EMBL" id="BARV01015437">
    <property type="protein sequence ID" value="GAI30614.1"/>
    <property type="molecule type" value="Genomic_DNA"/>
</dbReference>
<dbReference type="GO" id="GO:0015074">
    <property type="term" value="P:DNA integration"/>
    <property type="evidence" value="ECO:0007669"/>
    <property type="project" value="InterPro"/>
</dbReference>
<comment type="caution">
    <text evidence="3">The sequence shown here is derived from an EMBL/GenBank/DDBJ whole genome shotgun (WGS) entry which is preliminary data.</text>
</comment>
<keyword evidence="1" id="KW-0233">DNA recombination</keyword>
<feature type="non-terminal residue" evidence="3">
    <location>
        <position position="1"/>
    </location>
</feature>
<dbReference type="SUPFAM" id="SSF56349">
    <property type="entry name" value="DNA breaking-rejoining enzymes"/>
    <property type="match status" value="1"/>
</dbReference>
<name>X1PIB6_9ZZZZ</name>
<evidence type="ECO:0000256" key="1">
    <source>
        <dbReference type="ARBA" id="ARBA00023172"/>
    </source>
</evidence>
<reference evidence="3" key="1">
    <citation type="journal article" date="2014" name="Front. Microbiol.">
        <title>High frequency of phylogenetically diverse reductive dehalogenase-homologous genes in deep subseafloor sedimentary metagenomes.</title>
        <authorList>
            <person name="Kawai M."/>
            <person name="Futagami T."/>
            <person name="Toyoda A."/>
            <person name="Takaki Y."/>
            <person name="Nishi S."/>
            <person name="Hori S."/>
            <person name="Arai W."/>
            <person name="Tsubouchi T."/>
            <person name="Morono Y."/>
            <person name="Uchiyama I."/>
            <person name="Ito T."/>
            <person name="Fujiyama A."/>
            <person name="Inagaki F."/>
            <person name="Takami H."/>
        </authorList>
    </citation>
    <scope>NUCLEOTIDE SEQUENCE</scope>
    <source>
        <strain evidence="3">Expedition CK06-06</strain>
    </source>
</reference>
<dbReference type="PROSITE" id="PS51898">
    <property type="entry name" value="TYR_RECOMBINASE"/>
    <property type="match status" value="1"/>
</dbReference>
<dbReference type="GO" id="GO:0006310">
    <property type="term" value="P:DNA recombination"/>
    <property type="evidence" value="ECO:0007669"/>
    <property type="project" value="UniProtKB-KW"/>
</dbReference>
<feature type="domain" description="Tyr recombinase" evidence="2">
    <location>
        <begin position="1"/>
        <end position="153"/>
    </location>
</feature>
<proteinExistence type="predicted"/>
<evidence type="ECO:0000259" key="2">
    <source>
        <dbReference type="PROSITE" id="PS51898"/>
    </source>
</evidence>
<dbReference type="PANTHER" id="PTHR30349:SF81">
    <property type="entry name" value="TYROSINE RECOMBINASE XERC"/>
    <property type="match status" value="1"/>
</dbReference>
<dbReference type="InterPro" id="IPR002104">
    <property type="entry name" value="Integrase_catalytic"/>
</dbReference>
<dbReference type="InterPro" id="IPR013762">
    <property type="entry name" value="Integrase-like_cat_sf"/>
</dbReference>
<evidence type="ECO:0000313" key="3">
    <source>
        <dbReference type="EMBL" id="GAI30614.1"/>
    </source>
</evidence>
<dbReference type="GO" id="GO:0003677">
    <property type="term" value="F:DNA binding"/>
    <property type="evidence" value="ECO:0007669"/>
    <property type="project" value="InterPro"/>
</dbReference>
<dbReference type="InterPro" id="IPR011010">
    <property type="entry name" value="DNA_brk_join_enz"/>
</dbReference>
<dbReference type="PANTHER" id="PTHR30349">
    <property type="entry name" value="PHAGE INTEGRASE-RELATED"/>
    <property type="match status" value="1"/>
</dbReference>
<dbReference type="AlphaFoldDB" id="X1PIB6"/>
<protein>
    <recommendedName>
        <fullName evidence="2">Tyr recombinase domain-containing protein</fullName>
    </recommendedName>
</protein>
<organism evidence="3">
    <name type="scientific">marine sediment metagenome</name>
    <dbReference type="NCBI Taxonomy" id="412755"/>
    <lineage>
        <taxon>unclassified sequences</taxon>
        <taxon>metagenomes</taxon>
        <taxon>ecological metagenomes</taxon>
    </lineage>
</organism>
<accession>X1PIB6</accession>
<dbReference type="Gene3D" id="1.10.443.10">
    <property type="entry name" value="Intergrase catalytic core"/>
    <property type="match status" value="1"/>
</dbReference>
<dbReference type="Pfam" id="PF00589">
    <property type="entry name" value="Phage_integrase"/>
    <property type="match status" value="1"/>
</dbReference>
<dbReference type="InterPro" id="IPR050090">
    <property type="entry name" value="Tyrosine_recombinase_XerCD"/>
</dbReference>